<dbReference type="EMBL" id="SDMP01000016">
    <property type="protein sequence ID" value="RYR01509.1"/>
    <property type="molecule type" value="Genomic_DNA"/>
</dbReference>
<gene>
    <name evidence="1" type="ORF">Ahy_B06g080385</name>
</gene>
<dbReference type="PANTHER" id="PTHR31973">
    <property type="entry name" value="POLYPROTEIN, PUTATIVE-RELATED"/>
    <property type="match status" value="1"/>
</dbReference>
<organism evidence="1 2">
    <name type="scientific">Arachis hypogaea</name>
    <name type="common">Peanut</name>
    <dbReference type="NCBI Taxonomy" id="3818"/>
    <lineage>
        <taxon>Eukaryota</taxon>
        <taxon>Viridiplantae</taxon>
        <taxon>Streptophyta</taxon>
        <taxon>Embryophyta</taxon>
        <taxon>Tracheophyta</taxon>
        <taxon>Spermatophyta</taxon>
        <taxon>Magnoliopsida</taxon>
        <taxon>eudicotyledons</taxon>
        <taxon>Gunneridae</taxon>
        <taxon>Pentapetalae</taxon>
        <taxon>rosids</taxon>
        <taxon>fabids</taxon>
        <taxon>Fabales</taxon>
        <taxon>Fabaceae</taxon>
        <taxon>Papilionoideae</taxon>
        <taxon>50 kb inversion clade</taxon>
        <taxon>dalbergioids sensu lato</taxon>
        <taxon>Dalbergieae</taxon>
        <taxon>Pterocarpus clade</taxon>
        <taxon>Arachis</taxon>
    </lineage>
</organism>
<dbReference type="AlphaFoldDB" id="A0A444YI17"/>
<protein>
    <submittedName>
        <fullName evidence="1">Uncharacterized protein</fullName>
    </submittedName>
</protein>
<name>A0A444YI17_ARAHY</name>
<sequence length="131" mass="15125">MGTILQDHSKLDSNTIAEAMKPLVESDPFIKVKSIIVKVQTRFNYTISCRKAWLAKQKSIAKVFGGWEKSYQVLPLWFSAMVQKMLGLQVQIETRPLYNGSEEVDGVRILHRVFWSFKPCIRAFKYCKPLV</sequence>
<dbReference type="Proteomes" id="UP000289738">
    <property type="component" value="Chromosome B06"/>
</dbReference>
<comment type="caution">
    <text evidence="1">The sequence shown here is derived from an EMBL/GenBank/DDBJ whole genome shotgun (WGS) entry which is preliminary data.</text>
</comment>
<proteinExistence type="predicted"/>
<keyword evidence="2" id="KW-1185">Reference proteome</keyword>
<reference evidence="1 2" key="1">
    <citation type="submission" date="2019-01" db="EMBL/GenBank/DDBJ databases">
        <title>Sequencing of cultivated peanut Arachis hypogaea provides insights into genome evolution and oil improvement.</title>
        <authorList>
            <person name="Chen X."/>
        </authorList>
    </citation>
    <scope>NUCLEOTIDE SEQUENCE [LARGE SCALE GENOMIC DNA]</scope>
    <source>
        <strain evidence="2">cv. Fuhuasheng</strain>
        <tissue evidence="1">Leaves</tissue>
    </source>
</reference>
<dbReference type="PANTHER" id="PTHR31973:SF195">
    <property type="entry name" value="MUDR FAMILY TRANSPOSASE"/>
    <property type="match status" value="1"/>
</dbReference>
<accession>A0A444YI17</accession>
<evidence type="ECO:0000313" key="1">
    <source>
        <dbReference type="EMBL" id="RYR01509.1"/>
    </source>
</evidence>
<evidence type="ECO:0000313" key="2">
    <source>
        <dbReference type="Proteomes" id="UP000289738"/>
    </source>
</evidence>